<organism evidence="1 2">
    <name type="scientific">Drouetiella hepatica Uher 2000/2452</name>
    <dbReference type="NCBI Taxonomy" id="904376"/>
    <lineage>
        <taxon>Bacteria</taxon>
        <taxon>Bacillati</taxon>
        <taxon>Cyanobacteriota</taxon>
        <taxon>Cyanophyceae</taxon>
        <taxon>Oculatellales</taxon>
        <taxon>Oculatellaceae</taxon>
        <taxon>Drouetiella</taxon>
    </lineage>
</organism>
<name>A0A951QGG4_9CYAN</name>
<protein>
    <submittedName>
        <fullName evidence="1">Uncharacterized protein</fullName>
    </submittedName>
</protein>
<reference evidence="1" key="2">
    <citation type="journal article" date="2022" name="Microbiol. Resour. Announc.">
        <title>Metagenome Sequencing to Explore Phylogenomics of Terrestrial Cyanobacteria.</title>
        <authorList>
            <person name="Ward R.D."/>
            <person name="Stajich J.E."/>
            <person name="Johansen J.R."/>
            <person name="Huntemann M."/>
            <person name="Clum A."/>
            <person name="Foster B."/>
            <person name="Foster B."/>
            <person name="Roux S."/>
            <person name="Palaniappan K."/>
            <person name="Varghese N."/>
            <person name="Mukherjee S."/>
            <person name="Reddy T.B.K."/>
            <person name="Daum C."/>
            <person name="Copeland A."/>
            <person name="Chen I.A."/>
            <person name="Ivanova N.N."/>
            <person name="Kyrpides N.C."/>
            <person name="Shapiro N."/>
            <person name="Eloe-Fadrosh E.A."/>
            <person name="Pietrasiak N."/>
        </authorList>
    </citation>
    <scope>NUCLEOTIDE SEQUENCE</scope>
    <source>
        <strain evidence="1">UHER 2000/2452</strain>
    </source>
</reference>
<sequence>MPRFRVTAKQLGDRHFIIHLSGKIAIVTQTLLRPGKNGRLARVKAAYFGFNSYDEAQSFAADIRRRFPACRMQVRQSQRLTTVWEVKVSHSCVEELAWQLLQKSPTVNDRIERHIALYAPKTQPVPTVIDRSTASLQGRSRPQMARCGDRMVSID</sequence>
<proteinExistence type="predicted"/>
<gene>
    <name evidence="1" type="ORF">KME15_26350</name>
</gene>
<comment type="caution">
    <text evidence="1">The sequence shown here is derived from an EMBL/GenBank/DDBJ whole genome shotgun (WGS) entry which is preliminary data.</text>
</comment>
<evidence type="ECO:0000313" key="1">
    <source>
        <dbReference type="EMBL" id="MBW4662189.1"/>
    </source>
</evidence>
<dbReference type="Proteomes" id="UP000757435">
    <property type="component" value="Unassembled WGS sequence"/>
</dbReference>
<reference evidence="1" key="1">
    <citation type="submission" date="2021-05" db="EMBL/GenBank/DDBJ databases">
        <authorList>
            <person name="Pietrasiak N."/>
            <person name="Ward R."/>
            <person name="Stajich J.E."/>
            <person name="Kurbessoian T."/>
        </authorList>
    </citation>
    <scope>NUCLEOTIDE SEQUENCE</scope>
    <source>
        <strain evidence="1">UHER 2000/2452</strain>
    </source>
</reference>
<accession>A0A951QGG4</accession>
<evidence type="ECO:0000313" key="2">
    <source>
        <dbReference type="Proteomes" id="UP000757435"/>
    </source>
</evidence>
<dbReference type="EMBL" id="JAHHHD010000062">
    <property type="protein sequence ID" value="MBW4662189.1"/>
    <property type="molecule type" value="Genomic_DNA"/>
</dbReference>
<dbReference type="AlphaFoldDB" id="A0A951QGG4"/>